<dbReference type="RefSeq" id="WP_253668408.1">
    <property type="nucleotide sequence ID" value="NZ_JAMTCP010000004.1"/>
</dbReference>
<protein>
    <submittedName>
        <fullName evidence="2">Uncharacterized protein</fullName>
    </submittedName>
</protein>
<evidence type="ECO:0000256" key="1">
    <source>
        <dbReference type="SAM" id="MobiDB-lite"/>
    </source>
</evidence>
<evidence type="ECO:0000313" key="3">
    <source>
        <dbReference type="Proteomes" id="UP001205311"/>
    </source>
</evidence>
<reference evidence="2 3" key="1">
    <citation type="submission" date="2022-06" db="EMBL/GenBank/DDBJ databases">
        <title>Genomic Encyclopedia of Archaeal and Bacterial Type Strains, Phase II (KMG-II): from individual species to whole genera.</title>
        <authorList>
            <person name="Goeker M."/>
        </authorList>
    </citation>
    <scope>NUCLEOTIDE SEQUENCE [LARGE SCALE GENOMIC DNA]</scope>
    <source>
        <strain evidence="2 3">DSM 40477</strain>
    </source>
</reference>
<sequence>MKSPQPAVIKTAAEAFVREVSRRAQDTPPRLPTIQLESMTIDSLAEAYSAKNKTSLNNAYDEQSTTQALAGDVTAGGSPTPVADQVPCSRRCPTGAPPRASCSSPSSPTNHRDTSGTRHATSRRLRYRSISTAFRLVRRRAAVSAWQ</sequence>
<accession>A0ABT1HPK1</accession>
<proteinExistence type="predicted"/>
<dbReference type="EMBL" id="JAMTCP010000004">
    <property type="protein sequence ID" value="MCP2257448.1"/>
    <property type="molecule type" value="Genomic_DNA"/>
</dbReference>
<dbReference type="Proteomes" id="UP001205311">
    <property type="component" value="Unassembled WGS sequence"/>
</dbReference>
<name>A0ABT1HPK1_STRSD</name>
<keyword evidence="3" id="KW-1185">Reference proteome</keyword>
<evidence type="ECO:0000313" key="2">
    <source>
        <dbReference type="EMBL" id="MCP2257448.1"/>
    </source>
</evidence>
<feature type="region of interest" description="Disordered" evidence="1">
    <location>
        <begin position="68"/>
        <end position="124"/>
    </location>
</feature>
<gene>
    <name evidence="2" type="ORF">LX15_001133</name>
</gene>
<organism evidence="2 3">
    <name type="scientific">Streptoalloteichus tenebrarius (strain ATCC 17920 / DSM 40477 / JCM 4838 / CBS 697.72 / NBRC 16177 / NCIMB 11028 / NRRL B-12390 / A12253. 1 / ISP 5477)</name>
    <name type="common">Streptomyces tenebrarius</name>
    <dbReference type="NCBI Taxonomy" id="1933"/>
    <lineage>
        <taxon>Bacteria</taxon>
        <taxon>Bacillati</taxon>
        <taxon>Actinomycetota</taxon>
        <taxon>Actinomycetes</taxon>
        <taxon>Pseudonocardiales</taxon>
        <taxon>Pseudonocardiaceae</taxon>
        <taxon>Streptoalloteichus</taxon>
    </lineage>
</organism>
<feature type="compositionally biased region" description="Low complexity" evidence="1">
    <location>
        <begin position="97"/>
        <end position="108"/>
    </location>
</feature>
<comment type="caution">
    <text evidence="2">The sequence shown here is derived from an EMBL/GenBank/DDBJ whole genome shotgun (WGS) entry which is preliminary data.</text>
</comment>